<gene>
    <name evidence="1" type="ORF">Q765_20360</name>
</gene>
<protein>
    <recommendedName>
        <fullName evidence="3">Lipoprotein</fullName>
    </recommendedName>
</protein>
<evidence type="ECO:0000313" key="2">
    <source>
        <dbReference type="Proteomes" id="UP000030152"/>
    </source>
</evidence>
<proteinExistence type="predicted"/>
<comment type="caution">
    <text evidence="1">The sequence shown here is derived from an EMBL/GenBank/DDBJ whole genome shotgun (WGS) entry which is preliminary data.</text>
</comment>
<dbReference type="OrthoDB" id="1363515at2"/>
<keyword evidence="2" id="KW-1185">Reference proteome</keyword>
<evidence type="ECO:0008006" key="3">
    <source>
        <dbReference type="Google" id="ProtNLM"/>
    </source>
</evidence>
<dbReference type="PROSITE" id="PS51257">
    <property type="entry name" value="PROKAR_LIPOPROTEIN"/>
    <property type="match status" value="1"/>
</dbReference>
<dbReference type="AlphaFoldDB" id="A0A0A2M8S1"/>
<organism evidence="1 2">
    <name type="scientific">Flavobacterium rivuli WB 3.3-2 = DSM 21788</name>
    <dbReference type="NCBI Taxonomy" id="1121895"/>
    <lineage>
        <taxon>Bacteria</taxon>
        <taxon>Pseudomonadati</taxon>
        <taxon>Bacteroidota</taxon>
        <taxon>Flavobacteriia</taxon>
        <taxon>Flavobacteriales</taxon>
        <taxon>Flavobacteriaceae</taxon>
        <taxon>Flavobacterium</taxon>
    </lineage>
</organism>
<dbReference type="EMBL" id="JRLX01000043">
    <property type="protein sequence ID" value="KGO84655.1"/>
    <property type="molecule type" value="Genomic_DNA"/>
</dbReference>
<dbReference type="RefSeq" id="WP_020213910.1">
    <property type="nucleotide sequence ID" value="NZ_JRLX01000043.1"/>
</dbReference>
<name>A0A0A2M8S1_9FLAO</name>
<reference evidence="1 2" key="1">
    <citation type="submission" date="2013-09" db="EMBL/GenBank/DDBJ databases">
        <authorList>
            <person name="Zeng Z."/>
            <person name="Chen C."/>
        </authorList>
    </citation>
    <scope>NUCLEOTIDE SEQUENCE [LARGE SCALE GENOMIC DNA]</scope>
    <source>
        <strain evidence="1 2">WB 3.3-2</strain>
    </source>
</reference>
<dbReference type="Proteomes" id="UP000030152">
    <property type="component" value="Unassembled WGS sequence"/>
</dbReference>
<accession>A0A0A2M8S1</accession>
<dbReference type="STRING" id="1121895.GCA_000378485_02742"/>
<sequence length="244" mass="27716">MHKFIALLLLLSLCSCLKEQDAVLKLNNKEVYFVDTSSQGSDMRSYSTDSLRNKSVTVISYTLSNPTNKKLLFVIDTNDFFPYYGEPVSRGILGFTIKDKNGIIIKHSPSVIDYANNSEDHYHVNIKLHEMELKWQKQALLGTSPQIDNYIDNSVVLHPSETKTFKVLVSLPIVLEHDRILRNGGAAAFNNLKEGYTFQVFYKCKAKALKASLPKYLKDELTENEIEIFEGTLYSNPAVLKLKK</sequence>
<evidence type="ECO:0000313" key="1">
    <source>
        <dbReference type="EMBL" id="KGO84655.1"/>
    </source>
</evidence>